<dbReference type="Proteomes" id="UP000134084">
    <property type="component" value="Segment"/>
</dbReference>
<evidence type="ECO:0000256" key="1">
    <source>
        <dbReference type="SAM" id="MobiDB-lite"/>
    </source>
</evidence>
<evidence type="ECO:0000313" key="3">
    <source>
        <dbReference type="Proteomes" id="UP000134084"/>
    </source>
</evidence>
<reference evidence="3 4" key="1">
    <citation type="journal article" date="2012" name="Virus Genes">
        <title>Dynamic equilibrium of Marek's disease genomes during in vitro serial passage.</title>
        <authorList>
            <person name="Spatz S.J."/>
            <person name="Volkening J.D."/>
            <person name="Gimeno I.M."/>
            <person name="Heidari M."/>
            <person name="Witter R.L."/>
        </authorList>
    </citation>
    <scope>NUCLEOTIDE SEQUENCE [LARGE SCALE GENOMIC DNA]</scope>
    <source>
        <strain evidence="2">648a</strain>
    </source>
</reference>
<evidence type="ECO:0000313" key="2">
    <source>
        <dbReference type="EMBL" id="AFM74848.1"/>
    </source>
</evidence>
<name>I6SR76_9ALPH</name>
<proteinExistence type="predicted"/>
<accession>I6SR76</accession>
<dbReference type="Proteomes" id="UP000181598">
    <property type="component" value="Segment"/>
</dbReference>
<dbReference type="EMBL" id="JQ806362">
    <property type="protein sequence ID" value="AFM74848.1"/>
    <property type="molecule type" value="Genomic_DNA"/>
</dbReference>
<dbReference type="EMBL" id="JQ809691">
    <property type="protein sequence ID" value="AFM74916.1"/>
    <property type="molecule type" value="Genomic_DNA"/>
</dbReference>
<feature type="region of interest" description="Disordered" evidence="1">
    <location>
        <begin position="1"/>
        <end position="29"/>
    </location>
</feature>
<protein>
    <submittedName>
        <fullName evidence="2">Uncharacterized protein</fullName>
    </submittedName>
</protein>
<sequence length="29" mass="2667">MGGSGTGSCGVVSSPRVTVRGTAIGQTGS</sequence>
<dbReference type="EMBL" id="JQ806361">
    <property type="protein sequence ID" value="AFM74539.1"/>
    <property type="molecule type" value="Genomic_DNA"/>
</dbReference>
<organism evidence="2 5">
    <name type="scientific">Gallid alphaherpesvirus 2</name>
    <dbReference type="NCBI Taxonomy" id="10390"/>
    <lineage>
        <taxon>Viruses</taxon>
        <taxon>Duplodnaviria</taxon>
        <taxon>Heunggongvirae</taxon>
        <taxon>Peploviricota</taxon>
        <taxon>Herviviricetes</taxon>
        <taxon>Herpesvirales</taxon>
        <taxon>Orthoherpesviridae</taxon>
        <taxon>Alphaherpesvirinae</taxon>
        <taxon>Mardivirus</taxon>
        <taxon>Mardivirus gallidalpha2</taxon>
    </lineage>
</organism>
<dbReference type="EMBL" id="JQ806361">
    <property type="protein sequence ID" value="AFM74661.1"/>
    <property type="molecule type" value="Genomic_DNA"/>
</dbReference>
<evidence type="ECO:0000313" key="4">
    <source>
        <dbReference type="Proteomes" id="UP000180864"/>
    </source>
</evidence>
<evidence type="ECO:0000313" key="5">
    <source>
        <dbReference type="Proteomes" id="UP000181598"/>
    </source>
</evidence>
<dbReference type="Proteomes" id="UP000180864">
    <property type="component" value="Segment"/>
</dbReference>